<reference evidence="1" key="1">
    <citation type="submission" date="2020-05" db="EMBL/GenBank/DDBJ databases">
        <authorList>
            <person name="Chiriac C."/>
            <person name="Salcher M."/>
            <person name="Ghai R."/>
            <person name="Kavagutti S V."/>
        </authorList>
    </citation>
    <scope>NUCLEOTIDE SEQUENCE</scope>
</reference>
<gene>
    <name evidence="1" type="ORF">UFOVP1469_41</name>
    <name evidence="2" type="ORF">UFOVP1556_11</name>
</gene>
<evidence type="ECO:0000313" key="2">
    <source>
        <dbReference type="EMBL" id="CAB5229207.1"/>
    </source>
</evidence>
<accession>A0A6J5SKS3</accession>
<name>A0A6J5SKS3_9CAUD</name>
<sequence length="119" mass="11653">MAIPSRVLASGNSGLATTSICGDGATALVAVGSTIADALQLSAVWNTITTSSSGTGVILPPTEVGAMIGIRNDSGQTVTVYPKSGSTINAAAPNLAVVTAKTVILFATSATTWASVTTA</sequence>
<proteinExistence type="predicted"/>
<dbReference type="EMBL" id="LR798400">
    <property type="protein sequence ID" value="CAB5229207.1"/>
    <property type="molecule type" value="Genomic_DNA"/>
</dbReference>
<organism evidence="1">
    <name type="scientific">uncultured Caudovirales phage</name>
    <dbReference type="NCBI Taxonomy" id="2100421"/>
    <lineage>
        <taxon>Viruses</taxon>
        <taxon>Duplodnaviria</taxon>
        <taxon>Heunggongvirae</taxon>
        <taxon>Uroviricota</taxon>
        <taxon>Caudoviricetes</taxon>
        <taxon>Peduoviridae</taxon>
        <taxon>Maltschvirus</taxon>
        <taxon>Maltschvirus maltsch</taxon>
    </lineage>
</organism>
<dbReference type="EMBL" id="LR797418">
    <property type="protein sequence ID" value="CAB4214985.1"/>
    <property type="molecule type" value="Genomic_DNA"/>
</dbReference>
<protein>
    <submittedName>
        <fullName evidence="1">Uncharacterized protein</fullName>
    </submittedName>
</protein>
<evidence type="ECO:0000313" key="1">
    <source>
        <dbReference type="EMBL" id="CAB4214985.1"/>
    </source>
</evidence>